<dbReference type="InterPro" id="IPR027417">
    <property type="entry name" value="P-loop_NTPase"/>
</dbReference>
<keyword evidence="7 11" id="KW-0067">ATP-binding</keyword>
<dbReference type="FunFam" id="3.40.50.300:FF:000127">
    <property type="entry name" value="Ribose import ATP-binding protein RbsA"/>
    <property type="match status" value="1"/>
</dbReference>
<gene>
    <name evidence="11" type="ORF">CLV74_12035</name>
</gene>
<dbReference type="Pfam" id="PF00005">
    <property type="entry name" value="ABC_tran"/>
    <property type="match status" value="2"/>
</dbReference>
<dbReference type="SMART" id="SM00382">
    <property type="entry name" value="AAA"/>
    <property type="match status" value="2"/>
</dbReference>
<dbReference type="CDD" id="cd03216">
    <property type="entry name" value="ABC_Carb_Monos_I"/>
    <property type="match status" value="1"/>
</dbReference>
<sequence length="496" mass="53043">MGDLVRLTGIHKYFGGVKALQGVDFDLRAGEVHALVGENGAGKSTLMRVLGGEHVPTHGTVAIDGSEIRFASPQEAIDRGIVVIHQEMALAGDLTVAENIFMGQLPGVIRWPDLRRRARALLDSLGFDISPDALAGSLSVAHQQVVEIAKALSKNARVMVFDEPTAVLPVQDAQRLLAIIDDLRAKGVAVIYISHRLDEIMQISDRVTVLKDGASVATLDRQGLTIDRMISLMVGRALSDLFGEDVPRSPGAEVLKVQNLTRGTAVRDVSLSVRAGEIVGLGGLVGAGRTELCRLIFGADRADSGVVTMNGKAIRLRSPKDAVQAGIGLAPESRKEHGVILDTAIRINTTMARLTPLTRLGVLKGRSERQVAEDHARALRLKADSVEAPVSSLSGGNQQKVVLAKWFHAEVNLMIFDEPTRGVDVGAKSEIYALIKQFAARGGAVLVVSSEHHELFGLCDRVLVMREGALSGQILPPSYTEENLLKLAMPGVENAA</sequence>
<evidence type="ECO:0000256" key="8">
    <source>
        <dbReference type="ARBA" id="ARBA00022967"/>
    </source>
</evidence>
<evidence type="ECO:0000313" key="12">
    <source>
        <dbReference type="Proteomes" id="UP000238392"/>
    </source>
</evidence>
<keyword evidence="9" id="KW-0472">Membrane</keyword>
<dbReference type="InterPro" id="IPR017871">
    <property type="entry name" value="ABC_transporter-like_CS"/>
</dbReference>
<dbReference type="RefSeq" id="WP_106268125.1">
    <property type="nucleotide sequence ID" value="NZ_PVTQ01000020.1"/>
</dbReference>
<evidence type="ECO:0000256" key="5">
    <source>
        <dbReference type="ARBA" id="ARBA00022737"/>
    </source>
</evidence>
<evidence type="ECO:0000256" key="4">
    <source>
        <dbReference type="ARBA" id="ARBA00022597"/>
    </source>
</evidence>
<keyword evidence="12" id="KW-1185">Reference proteome</keyword>
<keyword evidence="4" id="KW-0762">Sugar transport</keyword>
<dbReference type="Gene3D" id="3.40.50.300">
    <property type="entry name" value="P-loop containing nucleotide triphosphate hydrolases"/>
    <property type="match status" value="2"/>
</dbReference>
<evidence type="ECO:0000256" key="3">
    <source>
        <dbReference type="ARBA" id="ARBA00022475"/>
    </source>
</evidence>
<dbReference type="GO" id="GO:0005524">
    <property type="term" value="F:ATP binding"/>
    <property type="evidence" value="ECO:0007669"/>
    <property type="project" value="UniProtKB-KW"/>
</dbReference>
<evidence type="ECO:0000256" key="9">
    <source>
        <dbReference type="ARBA" id="ARBA00023136"/>
    </source>
</evidence>
<reference evidence="11 12" key="1">
    <citation type="submission" date="2018-03" db="EMBL/GenBank/DDBJ databases">
        <title>Genomic Encyclopedia of Archaeal and Bacterial Type Strains, Phase II (KMG-II): from individual species to whole genera.</title>
        <authorList>
            <person name="Goeker M."/>
        </authorList>
    </citation>
    <scope>NUCLEOTIDE SEQUENCE [LARGE SCALE GENOMIC DNA]</scope>
    <source>
        <strain evidence="11 12">DSM 100212</strain>
    </source>
</reference>
<evidence type="ECO:0000256" key="1">
    <source>
        <dbReference type="ARBA" id="ARBA00004202"/>
    </source>
</evidence>
<evidence type="ECO:0000256" key="6">
    <source>
        <dbReference type="ARBA" id="ARBA00022741"/>
    </source>
</evidence>
<comment type="caution">
    <text evidence="11">The sequence shown here is derived from an EMBL/GenBank/DDBJ whole genome shotgun (WGS) entry which is preliminary data.</text>
</comment>
<comment type="subcellular location">
    <subcellularLocation>
        <location evidence="1">Cell membrane</location>
        <topology evidence="1">Peripheral membrane protein</topology>
    </subcellularLocation>
</comment>
<evidence type="ECO:0000259" key="10">
    <source>
        <dbReference type="PROSITE" id="PS50893"/>
    </source>
</evidence>
<dbReference type="Proteomes" id="UP000238392">
    <property type="component" value="Unassembled WGS sequence"/>
</dbReference>
<evidence type="ECO:0000256" key="7">
    <source>
        <dbReference type="ARBA" id="ARBA00022840"/>
    </source>
</evidence>
<dbReference type="PROSITE" id="PS50893">
    <property type="entry name" value="ABC_TRANSPORTER_2"/>
    <property type="match status" value="2"/>
</dbReference>
<dbReference type="InterPro" id="IPR050107">
    <property type="entry name" value="ABC_carbohydrate_import_ATPase"/>
</dbReference>
<keyword evidence="6" id="KW-0547">Nucleotide-binding</keyword>
<keyword evidence="3" id="KW-1003">Cell membrane</keyword>
<keyword evidence="2" id="KW-0813">Transport</keyword>
<dbReference type="EMBL" id="PVTQ01000020">
    <property type="protein sequence ID" value="PRY84823.1"/>
    <property type="molecule type" value="Genomic_DNA"/>
</dbReference>
<keyword evidence="8" id="KW-1278">Translocase</keyword>
<keyword evidence="5" id="KW-0677">Repeat</keyword>
<feature type="domain" description="ABC transporter" evidence="10">
    <location>
        <begin position="241"/>
        <end position="492"/>
    </location>
</feature>
<dbReference type="PANTHER" id="PTHR43790">
    <property type="entry name" value="CARBOHYDRATE TRANSPORT ATP-BINDING PROTEIN MG119-RELATED"/>
    <property type="match status" value="1"/>
</dbReference>
<dbReference type="SUPFAM" id="SSF52540">
    <property type="entry name" value="P-loop containing nucleoside triphosphate hydrolases"/>
    <property type="match status" value="2"/>
</dbReference>
<feature type="domain" description="ABC transporter" evidence="10">
    <location>
        <begin position="5"/>
        <end position="237"/>
    </location>
</feature>
<proteinExistence type="predicted"/>
<dbReference type="AlphaFoldDB" id="A0A2T0WDN5"/>
<protein>
    <submittedName>
        <fullName evidence="11">Ribose transport system ATP-binding protein</fullName>
    </submittedName>
</protein>
<dbReference type="PANTHER" id="PTHR43790:SF3">
    <property type="entry name" value="D-ALLOSE IMPORT ATP-BINDING PROTEIN ALSA-RELATED"/>
    <property type="match status" value="1"/>
</dbReference>
<accession>A0A2T0WDN5</accession>
<evidence type="ECO:0000313" key="11">
    <source>
        <dbReference type="EMBL" id="PRY84823.1"/>
    </source>
</evidence>
<dbReference type="InterPro" id="IPR003439">
    <property type="entry name" value="ABC_transporter-like_ATP-bd"/>
</dbReference>
<name>A0A2T0WDN5_9RHOB</name>
<dbReference type="CDD" id="cd03215">
    <property type="entry name" value="ABC_Carb_Monos_II"/>
    <property type="match status" value="1"/>
</dbReference>
<dbReference type="GO" id="GO:0005886">
    <property type="term" value="C:plasma membrane"/>
    <property type="evidence" value="ECO:0007669"/>
    <property type="project" value="UniProtKB-SubCell"/>
</dbReference>
<organism evidence="11 12">
    <name type="scientific">Donghicola tyrosinivorans</name>
    <dbReference type="NCBI Taxonomy" id="1652492"/>
    <lineage>
        <taxon>Bacteria</taxon>
        <taxon>Pseudomonadati</taxon>
        <taxon>Pseudomonadota</taxon>
        <taxon>Alphaproteobacteria</taxon>
        <taxon>Rhodobacterales</taxon>
        <taxon>Roseobacteraceae</taxon>
        <taxon>Donghicola</taxon>
    </lineage>
</organism>
<dbReference type="GO" id="GO:0016887">
    <property type="term" value="F:ATP hydrolysis activity"/>
    <property type="evidence" value="ECO:0007669"/>
    <property type="project" value="InterPro"/>
</dbReference>
<evidence type="ECO:0000256" key="2">
    <source>
        <dbReference type="ARBA" id="ARBA00022448"/>
    </source>
</evidence>
<dbReference type="OrthoDB" id="9805029at2"/>
<dbReference type="InterPro" id="IPR003593">
    <property type="entry name" value="AAA+_ATPase"/>
</dbReference>
<dbReference type="PROSITE" id="PS00211">
    <property type="entry name" value="ABC_TRANSPORTER_1"/>
    <property type="match status" value="1"/>
</dbReference>